<evidence type="ECO:0008006" key="3">
    <source>
        <dbReference type="Google" id="ProtNLM"/>
    </source>
</evidence>
<dbReference type="RefSeq" id="WP_007623664.1">
    <property type="nucleotide sequence ID" value="NZ_BAEO01000060.1"/>
</dbReference>
<keyword evidence="2" id="KW-1185">Reference proteome</keyword>
<dbReference type="InterPro" id="IPR014710">
    <property type="entry name" value="RmlC-like_jellyroll"/>
</dbReference>
<comment type="caution">
    <text evidence="1">The sequence shown here is derived from an EMBL/GenBank/DDBJ whole genome shotgun (WGS) entry which is preliminary data.</text>
</comment>
<evidence type="ECO:0000313" key="1">
    <source>
        <dbReference type="EMBL" id="GAC21081.1"/>
    </source>
</evidence>
<protein>
    <recommendedName>
        <fullName evidence="3">Cupin 2 conserved barrel domain-containing protein</fullName>
    </recommendedName>
</protein>
<dbReference type="OrthoDB" id="5186993at2"/>
<dbReference type="EMBL" id="BAEO01000060">
    <property type="protein sequence ID" value="GAC21081.1"/>
    <property type="molecule type" value="Genomic_DNA"/>
</dbReference>
<proteinExistence type="predicted"/>
<organism evidence="1 2">
    <name type="scientific">Paraglaciecola arctica BSs20135</name>
    <dbReference type="NCBI Taxonomy" id="493475"/>
    <lineage>
        <taxon>Bacteria</taxon>
        <taxon>Pseudomonadati</taxon>
        <taxon>Pseudomonadota</taxon>
        <taxon>Gammaproteobacteria</taxon>
        <taxon>Alteromonadales</taxon>
        <taxon>Alteromonadaceae</taxon>
        <taxon>Paraglaciecola</taxon>
    </lineage>
</organism>
<dbReference type="Gene3D" id="2.60.120.10">
    <property type="entry name" value="Jelly Rolls"/>
    <property type="match status" value="1"/>
</dbReference>
<name>K6YAU1_9ALTE</name>
<dbReference type="AlphaFoldDB" id="K6YAU1"/>
<dbReference type="Proteomes" id="UP000006327">
    <property type="component" value="Unassembled WGS sequence"/>
</dbReference>
<gene>
    <name evidence="1" type="ORF">GARC_4139</name>
</gene>
<evidence type="ECO:0000313" key="2">
    <source>
        <dbReference type="Proteomes" id="UP000006327"/>
    </source>
</evidence>
<dbReference type="InterPro" id="IPR011051">
    <property type="entry name" value="RmlC_Cupin_sf"/>
</dbReference>
<sequence>MGLKFYKQFFTTKAEVLADIEKNNTWPTTFVSGATEAAPVHWHKDEVHAYIMQGETDFLDAETNKKTMVCAGDKIIVPMGELHAEGAIKDRVVYILALPEPRLPQDFLAMFTPEQRTDT</sequence>
<dbReference type="SUPFAM" id="SSF51182">
    <property type="entry name" value="RmlC-like cupins"/>
    <property type="match status" value="1"/>
</dbReference>
<accession>K6YAU1</accession>
<reference evidence="1 2" key="1">
    <citation type="journal article" date="2017" name="Antonie Van Leeuwenhoek">
        <title>Rhizobium rhizosphaerae sp. nov., a novel species isolated from rice rhizosphere.</title>
        <authorList>
            <person name="Zhao J.J."/>
            <person name="Zhang J."/>
            <person name="Zhang R.J."/>
            <person name="Zhang C.W."/>
            <person name="Yin H.Q."/>
            <person name="Zhang X.X."/>
        </authorList>
    </citation>
    <scope>NUCLEOTIDE SEQUENCE [LARGE SCALE GENOMIC DNA]</scope>
    <source>
        <strain evidence="1 2">BSs20135</strain>
    </source>
</reference>